<evidence type="ECO:0000256" key="2">
    <source>
        <dbReference type="PROSITE-ProRule" id="PRU00335"/>
    </source>
</evidence>
<dbReference type="InterPro" id="IPR023772">
    <property type="entry name" value="DNA-bd_HTH_TetR-type_CS"/>
</dbReference>
<dbReference type="Gene3D" id="1.10.357.10">
    <property type="entry name" value="Tetracycline Repressor, domain 2"/>
    <property type="match status" value="1"/>
</dbReference>
<dbReference type="InterPro" id="IPR050624">
    <property type="entry name" value="HTH-type_Tx_Regulator"/>
</dbReference>
<dbReference type="InterPro" id="IPR009057">
    <property type="entry name" value="Homeodomain-like_sf"/>
</dbReference>
<dbReference type="AlphaFoldDB" id="A0A1P8KMJ1"/>
<dbReference type="InterPro" id="IPR001647">
    <property type="entry name" value="HTH_TetR"/>
</dbReference>
<sequence length="199" mass="23501">MNEDKNNLKKIRKNEIMKIASDLFYSKGISETTISEITYLANIGKGTFYEYFKNKDDVINEYIKDYFDNVHNQINEKVDDFKSNREKILFIVKYLFKSKEKDEKFTYVLIEFLRLTFNKKNDEVKKLHGFNEQVLNLINYHLKKGIQTKEFKDCNTEEISIEIISSILGNLVMSLSHEFKDCDNSTKCNVETILNSIKN</sequence>
<dbReference type="PRINTS" id="PR00455">
    <property type="entry name" value="HTHTETR"/>
</dbReference>
<evidence type="ECO:0000313" key="5">
    <source>
        <dbReference type="Proteomes" id="UP000186074"/>
    </source>
</evidence>
<dbReference type="RefSeq" id="WP_076086729.1">
    <property type="nucleotide sequence ID" value="NZ_CP019070.1"/>
</dbReference>
<dbReference type="Pfam" id="PF00440">
    <property type="entry name" value="TetR_N"/>
    <property type="match status" value="1"/>
</dbReference>
<evidence type="ECO:0000256" key="1">
    <source>
        <dbReference type="ARBA" id="ARBA00023125"/>
    </source>
</evidence>
<dbReference type="PROSITE" id="PS50977">
    <property type="entry name" value="HTH_TETR_2"/>
    <property type="match status" value="1"/>
</dbReference>
<dbReference type="PANTHER" id="PTHR43479:SF11">
    <property type="entry name" value="ACREF_ENVCD OPERON REPRESSOR-RELATED"/>
    <property type="match status" value="1"/>
</dbReference>
<dbReference type="EMBL" id="CP019070">
    <property type="protein sequence ID" value="APW65780.1"/>
    <property type="molecule type" value="Genomic_DNA"/>
</dbReference>
<dbReference type="SUPFAM" id="SSF46689">
    <property type="entry name" value="Homeodomain-like"/>
    <property type="match status" value="1"/>
</dbReference>
<dbReference type="Pfam" id="PF08360">
    <property type="entry name" value="TetR_C_5"/>
    <property type="match status" value="1"/>
</dbReference>
<dbReference type="GO" id="GO:0003700">
    <property type="term" value="F:DNA-binding transcription factor activity"/>
    <property type="evidence" value="ECO:0007669"/>
    <property type="project" value="InterPro"/>
</dbReference>
<name>A0A1P8KMJ1_9BACT</name>
<dbReference type="InterPro" id="IPR036271">
    <property type="entry name" value="Tet_transcr_reg_TetR-rel_C_sf"/>
</dbReference>
<dbReference type="Proteomes" id="UP000186074">
    <property type="component" value="Chromosome"/>
</dbReference>
<dbReference type="PROSITE" id="PS01081">
    <property type="entry name" value="HTH_TETR_1"/>
    <property type="match status" value="1"/>
</dbReference>
<dbReference type="KEGG" id="alp:LPB137_07900"/>
<dbReference type="STRING" id="1850254.LPB137_07900"/>
<evidence type="ECO:0000313" key="4">
    <source>
        <dbReference type="EMBL" id="APW65780.1"/>
    </source>
</evidence>
<dbReference type="InterPro" id="IPR013571">
    <property type="entry name" value="Tscrpt_reg_QacR_C"/>
</dbReference>
<gene>
    <name evidence="4" type="ORF">LPB137_07900</name>
</gene>
<organism evidence="4 5">
    <name type="scientific">Poseidonibacter parvus</name>
    <dbReference type="NCBI Taxonomy" id="1850254"/>
    <lineage>
        <taxon>Bacteria</taxon>
        <taxon>Pseudomonadati</taxon>
        <taxon>Campylobacterota</taxon>
        <taxon>Epsilonproteobacteria</taxon>
        <taxon>Campylobacterales</taxon>
        <taxon>Arcobacteraceae</taxon>
        <taxon>Poseidonibacter</taxon>
    </lineage>
</organism>
<evidence type="ECO:0000259" key="3">
    <source>
        <dbReference type="PROSITE" id="PS50977"/>
    </source>
</evidence>
<dbReference type="OrthoDB" id="9809994at2"/>
<proteinExistence type="predicted"/>
<keyword evidence="5" id="KW-1185">Reference proteome</keyword>
<dbReference type="PANTHER" id="PTHR43479">
    <property type="entry name" value="ACREF/ENVCD OPERON REPRESSOR-RELATED"/>
    <property type="match status" value="1"/>
</dbReference>
<reference evidence="4 5" key="1">
    <citation type="submission" date="2017-01" db="EMBL/GenBank/DDBJ databases">
        <title>Genome sequencing of Arcobacter sp. LPB0137.</title>
        <authorList>
            <person name="Lee G.-W."/>
            <person name="Yi H."/>
        </authorList>
    </citation>
    <scope>NUCLEOTIDE SEQUENCE [LARGE SCALE GENOMIC DNA]</scope>
    <source>
        <strain evidence="4 5">LPB0137</strain>
    </source>
</reference>
<dbReference type="GO" id="GO:0003677">
    <property type="term" value="F:DNA binding"/>
    <property type="evidence" value="ECO:0007669"/>
    <property type="project" value="UniProtKB-UniRule"/>
</dbReference>
<keyword evidence="1 2" id="KW-0238">DNA-binding</keyword>
<accession>A0A1P8KMJ1</accession>
<dbReference type="SUPFAM" id="SSF48498">
    <property type="entry name" value="Tetracyclin repressor-like, C-terminal domain"/>
    <property type="match status" value="1"/>
</dbReference>
<dbReference type="GO" id="GO:0045892">
    <property type="term" value="P:negative regulation of DNA-templated transcription"/>
    <property type="evidence" value="ECO:0007669"/>
    <property type="project" value="InterPro"/>
</dbReference>
<protein>
    <recommendedName>
        <fullName evidence="3">HTH tetR-type domain-containing protein</fullName>
    </recommendedName>
</protein>
<feature type="domain" description="HTH tetR-type" evidence="3">
    <location>
        <begin position="10"/>
        <end position="70"/>
    </location>
</feature>
<feature type="DNA-binding region" description="H-T-H motif" evidence="2">
    <location>
        <begin position="33"/>
        <end position="52"/>
    </location>
</feature>